<dbReference type="Proteomes" id="UP000324159">
    <property type="component" value="Unassembled WGS sequence"/>
</dbReference>
<evidence type="ECO:0000313" key="10">
    <source>
        <dbReference type="Proteomes" id="UP000324159"/>
    </source>
</evidence>
<dbReference type="UniPathway" id="UPA00148"/>
<keyword evidence="4 9" id="KW-0489">Methyltransferase</keyword>
<evidence type="ECO:0000256" key="2">
    <source>
        <dbReference type="ARBA" id="ARBA00005879"/>
    </source>
</evidence>
<keyword evidence="3" id="KW-0169">Cobalamin biosynthesis</keyword>
<dbReference type="AlphaFoldDB" id="A0A5D3WMF6"/>
<dbReference type="PIRSF" id="PIRSF036427">
    <property type="entry name" value="Precrrn-2_mtase"/>
    <property type="match status" value="1"/>
</dbReference>
<evidence type="ECO:0000256" key="3">
    <source>
        <dbReference type="ARBA" id="ARBA00022573"/>
    </source>
</evidence>
<accession>A0A5D3WMF6</accession>
<dbReference type="OrthoDB" id="9804789at2"/>
<dbReference type="InterPro" id="IPR006364">
    <property type="entry name" value="CobI/CbiL/CobIJ_dom"/>
</dbReference>
<dbReference type="InterPro" id="IPR014777">
    <property type="entry name" value="4pyrrole_Mease_sub1"/>
</dbReference>
<dbReference type="RefSeq" id="WP_148895189.1">
    <property type="nucleotide sequence ID" value="NZ_VNIB01000003.1"/>
</dbReference>
<keyword evidence="10" id="KW-1185">Reference proteome</keyword>
<evidence type="ECO:0000256" key="1">
    <source>
        <dbReference type="ARBA" id="ARBA00004953"/>
    </source>
</evidence>
<dbReference type="NCBIfam" id="TIGR01467">
    <property type="entry name" value="cobI_cbiL"/>
    <property type="match status" value="1"/>
</dbReference>
<dbReference type="InterPro" id="IPR035996">
    <property type="entry name" value="4pyrrol_Methylase_sf"/>
</dbReference>
<comment type="similarity">
    <text evidence="2 7">Belongs to the precorrin methyltransferase family.</text>
</comment>
<evidence type="ECO:0000313" key="9">
    <source>
        <dbReference type="EMBL" id="TYO99266.1"/>
    </source>
</evidence>
<sequence length="250" mass="27377">MNSPPALPGNFYAVGVGPGAPDLLTLRAARIIESADLIIAPQAKGASRSLALEAIRPFVHEQQLLCVSYPMQRDDQATRARWQKLAEQVAAHCRRQRAVVQVTLGDPLIFATSSYLLQELQHRLPADNIHIVPGISAFQTGASRFGEALTLQEDRLLLMSATDLEMVAGALDHCETLVLYKAGPVIEPLLALLAERKLLGSARLFSCTEQGDGELLVDNLENWRPTPLNYMTTLIVHVGRQNWRPEAVSG</sequence>
<dbReference type="InterPro" id="IPR000878">
    <property type="entry name" value="4pyrrol_Mease"/>
</dbReference>
<dbReference type="Pfam" id="PF00590">
    <property type="entry name" value="TP_methylase"/>
    <property type="match status" value="1"/>
</dbReference>
<dbReference type="CDD" id="cd11645">
    <property type="entry name" value="Precorrin_2_C20_MT"/>
    <property type="match status" value="1"/>
</dbReference>
<dbReference type="GO" id="GO:0032259">
    <property type="term" value="P:methylation"/>
    <property type="evidence" value="ECO:0007669"/>
    <property type="project" value="UniProtKB-KW"/>
</dbReference>
<dbReference type="InterPro" id="IPR012382">
    <property type="entry name" value="CobI/CbiL"/>
</dbReference>
<keyword evidence="6" id="KW-0949">S-adenosyl-L-methionine</keyword>
<dbReference type="Gene3D" id="3.30.950.10">
    <property type="entry name" value="Methyltransferase, Cobalt-precorrin-4 Transmethylase, Domain 2"/>
    <property type="match status" value="1"/>
</dbReference>
<feature type="domain" description="Tetrapyrrole methylase" evidence="8">
    <location>
        <begin position="11"/>
        <end position="196"/>
    </location>
</feature>
<dbReference type="SUPFAM" id="SSF53790">
    <property type="entry name" value="Tetrapyrrole methylase"/>
    <property type="match status" value="1"/>
</dbReference>
<dbReference type="GO" id="GO:0030788">
    <property type="term" value="F:precorrin-2 C20-methyltransferase activity"/>
    <property type="evidence" value="ECO:0007669"/>
    <property type="project" value="InterPro"/>
</dbReference>
<dbReference type="PANTHER" id="PTHR43467:SF2">
    <property type="entry name" value="COBALT-PRECORRIN-2 C(20)-METHYLTRANSFERASE"/>
    <property type="match status" value="1"/>
</dbReference>
<gene>
    <name evidence="9" type="ORF">EDC39_103109</name>
</gene>
<evidence type="ECO:0000256" key="5">
    <source>
        <dbReference type="ARBA" id="ARBA00022679"/>
    </source>
</evidence>
<reference evidence="9 10" key="1">
    <citation type="submission" date="2019-07" db="EMBL/GenBank/DDBJ databases">
        <title>Genomic Encyclopedia of Type Strains, Phase IV (KMG-IV): sequencing the most valuable type-strain genomes for metagenomic binning, comparative biology and taxonomic classification.</title>
        <authorList>
            <person name="Goeker M."/>
        </authorList>
    </citation>
    <scope>NUCLEOTIDE SEQUENCE [LARGE SCALE GENOMIC DNA]</scope>
    <source>
        <strain evidence="9 10">SS015</strain>
    </source>
</reference>
<dbReference type="Gene3D" id="3.40.1010.10">
    <property type="entry name" value="Cobalt-precorrin-4 Transmethylase, Domain 1"/>
    <property type="match status" value="1"/>
</dbReference>
<organism evidence="9 10">
    <name type="scientific">Geothermobacter ehrlichii</name>
    <dbReference type="NCBI Taxonomy" id="213224"/>
    <lineage>
        <taxon>Bacteria</taxon>
        <taxon>Pseudomonadati</taxon>
        <taxon>Thermodesulfobacteriota</taxon>
        <taxon>Desulfuromonadia</taxon>
        <taxon>Desulfuromonadales</taxon>
        <taxon>Geothermobacteraceae</taxon>
        <taxon>Geothermobacter</taxon>
    </lineage>
</organism>
<comment type="caution">
    <text evidence="9">The sequence shown here is derived from an EMBL/GenBank/DDBJ whole genome shotgun (WGS) entry which is preliminary data.</text>
</comment>
<dbReference type="InterPro" id="IPR014776">
    <property type="entry name" value="4pyrrole_Mease_sub2"/>
</dbReference>
<comment type="pathway">
    <text evidence="1">Cofactor biosynthesis; adenosylcobalamin biosynthesis.</text>
</comment>
<evidence type="ECO:0000256" key="4">
    <source>
        <dbReference type="ARBA" id="ARBA00022603"/>
    </source>
</evidence>
<protein>
    <submittedName>
        <fullName evidence="9">Precorrin-2 C20-methyltransferase /cobalt-factor II C20-methyltransferase</fullName>
    </submittedName>
</protein>
<name>A0A5D3WMF6_9BACT</name>
<evidence type="ECO:0000259" key="8">
    <source>
        <dbReference type="Pfam" id="PF00590"/>
    </source>
</evidence>
<dbReference type="EMBL" id="VNIB01000003">
    <property type="protein sequence ID" value="TYO99266.1"/>
    <property type="molecule type" value="Genomic_DNA"/>
</dbReference>
<proteinExistence type="inferred from homology"/>
<dbReference type="GO" id="GO:0009236">
    <property type="term" value="P:cobalamin biosynthetic process"/>
    <property type="evidence" value="ECO:0007669"/>
    <property type="project" value="UniProtKB-UniRule"/>
</dbReference>
<evidence type="ECO:0000256" key="6">
    <source>
        <dbReference type="ARBA" id="ARBA00022691"/>
    </source>
</evidence>
<keyword evidence="5 9" id="KW-0808">Transferase</keyword>
<evidence type="ECO:0000256" key="7">
    <source>
        <dbReference type="PIRNR" id="PIRNR036427"/>
    </source>
</evidence>
<dbReference type="PANTHER" id="PTHR43467">
    <property type="entry name" value="COBALT-PRECORRIN-2 C(20)-METHYLTRANSFERASE"/>
    <property type="match status" value="1"/>
</dbReference>